<dbReference type="AlphaFoldDB" id="A0A2S9YCL7"/>
<accession>A0A2S9YCL7</accession>
<name>A0A2S9YCL7_9BACT</name>
<protein>
    <submittedName>
        <fullName evidence="2">Uncharacterized protein</fullName>
    </submittedName>
</protein>
<sequence length="343" mass="34219">MSALIFSTACFEDVKDDVGGADGSGTTSGDGDSGDGDSGDGDGDPGDGDGDGDTANDDSDMCEPGDICVDDAIAGWDGPLVIFSGPVDVTPPACQGGVPVKVAELFTELEMGQSPQTCACECGGVNSATCGAVTLRQSKQQACFTTADTWMVGPDDCADLGGAQGEAYYAVNEPDLLELSCDASYAQELVPAAHGVQILACSTDGGAQQCGANGVCMPPADAPFDGRVCIAAEGDVQCPGGSYSDRYVYYTGLDDGRSCGACACDKPPNATCSGDVRLMGQGCGIQGFLLGSVEVGGCSASVSNVGYADFAPASPDDQVGCIPSGGGVDGEVEELGATTFCCQ</sequence>
<evidence type="ECO:0000256" key="1">
    <source>
        <dbReference type="SAM" id="MobiDB-lite"/>
    </source>
</evidence>
<organism evidence="2 3">
    <name type="scientific">Enhygromyxa salina</name>
    <dbReference type="NCBI Taxonomy" id="215803"/>
    <lineage>
        <taxon>Bacteria</taxon>
        <taxon>Pseudomonadati</taxon>
        <taxon>Myxococcota</taxon>
        <taxon>Polyangia</taxon>
        <taxon>Nannocystales</taxon>
        <taxon>Nannocystaceae</taxon>
        <taxon>Enhygromyxa</taxon>
    </lineage>
</organism>
<gene>
    <name evidence="2" type="ORF">ENSA5_20370</name>
</gene>
<evidence type="ECO:0000313" key="3">
    <source>
        <dbReference type="Proteomes" id="UP000237968"/>
    </source>
</evidence>
<reference evidence="2 3" key="1">
    <citation type="submission" date="2018-03" db="EMBL/GenBank/DDBJ databases">
        <title>Draft Genome Sequences of the Obligatory Marine Myxobacteria Enhygromyxa salina SWB005.</title>
        <authorList>
            <person name="Poehlein A."/>
            <person name="Moghaddam J.A."/>
            <person name="Harms H."/>
            <person name="Alanjari M."/>
            <person name="Koenig G.M."/>
            <person name="Daniel R."/>
            <person name="Schaeberle T.F."/>
        </authorList>
    </citation>
    <scope>NUCLEOTIDE SEQUENCE [LARGE SCALE GENOMIC DNA]</scope>
    <source>
        <strain evidence="2 3">SWB005</strain>
    </source>
</reference>
<dbReference type="EMBL" id="PVNK01000110">
    <property type="protein sequence ID" value="PRQ02860.1"/>
    <property type="molecule type" value="Genomic_DNA"/>
</dbReference>
<feature type="compositionally biased region" description="Acidic residues" evidence="1">
    <location>
        <begin position="32"/>
        <end position="61"/>
    </location>
</feature>
<proteinExistence type="predicted"/>
<evidence type="ECO:0000313" key="2">
    <source>
        <dbReference type="EMBL" id="PRQ02860.1"/>
    </source>
</evidence>
<keyword evidence="3" id="KW-1185">Reference proteome</keyword>
<dbReference type="Proteomes" id="UP000237968">
    <property type="component" value="Unassembled WGS sequence"/>
</dbReference>
<feature type="region of interest" description="Disordered" evidence="1">
    <location>
        <begin position="15"/>
        <end position="61"/>
    </location>
</feature>
<comment type="caution">
    <text evidence="2">The sequence shown here is derived from an EMBL/GenBank/DDBJ whole genome shotgun (WGS) entry which is preliminary data.</text>
</comment>